<name>A0ABW0VQ60_9ACTN</name>
<dbReference type="CDD" id="cd12087">
    <property type="entry name" value="TM_EGFR-like"/>
    <property type="match status" value="1"/>
</dbReference>
<keyword evidence="2" id="KW-0732">Signal</keyword>
<keyword evidence="1" id="KW-0472">Membrane</keyword>
<sequence length="461" mass="48390">MRTAIRRPAATVPLAVLAALLGLLLLLAAPARAAGGIDAAATTLKQGQVYVDPAMTGRFSAAQAADLTKKLNKADKPIFVAVLPDSNEYPRTTVAKDLRTKVGTVGVYAIWRGNEFKAFSDAKALRPSSTDNIAGAALRSHPGDINGTLNDFVDQAAKQTKGEGVNGGGVSVAAIVIPVVLLALVGGGVFLLFRRAKKRKEEKVRAELAQLRTVVDEDITAFGEELDRLDFNPGAGDADDTQRADYTRALDAYDRAKRSMDEAKRPEDVKPVTEALEDGRFALATLAARRDKRPLPERRVPCFFDPRHGPSVRDVEFAPMGGAVRTVPACADDADRLATGQDPHIRTVQTDHGHEPYWNAGPAYSPWAGGYFGGGILPGLVVGTVLGSALSTPSYAYAAGGDYGDYGHHHGDHGVWDANGGADAGEYSGGDFNASDFGSFDGGGFDSGGFDGGGGGDFGGF</sequence>
<reference evidence="4" key="1">
    <citation type="journal article" date="2019" name="Int. J. Syst. Evol. Microbiol.">
        <title>The Global Catalogue of Microorganisms (GCM) 10K type strain sequencing project: providing services to taxonomists for standard genome sequencing and annotation.</title>
        <authorList>
            <consortium name="The Broad Institute Genomics Platform"/>
            <consortium name="The Broad Institute Genome Sequencing Center for Infectious Disease"/>
            <person name="Wu L."/>
            <person name="Ma J."/>
        </authorList>
    </citation>
    <scope>NUCLEOTIDE SEQUENCE [LARGE SCALE GENOMIC DNA]</scope>
    <source>
        <strain evidence="4">CGMCC 4.1622</strain>
    </source>
</reference>
<evidence type="ECO:0000256" key="2">
    <source>
        <dbReference type="SAM" id="SignalP"/>
    </source>
</evidence>
<evidence type="ECO:0000313" key="3">
    <source>
        <dbReference type="EMBL" id="MFC5646330.1"/>
    </source>
</evidence>
<keyword evidence="4" id="KW-1185">Reference proteome</keyword>
<keyword evidence="1" id="KW-1133">Transmembrane helix</keyword>
<evidence type="ECO:0000313" key="4">
    <source>
        <dbReference type="Proteomes" id="UP001596066"/>
    </source>
</evidence>
<protein>
    <submittedName>
        <fullName evidence="3">Transmembrane domain-containing protein</fullName>
    </submittedName>
</protein>
<dbReference type="RefSeq" id="WP_346147234.1">
    <property type="nucleotide sequence ID" value="NZ_BAAAUA010000033.1"/>
</dbReference>
<feature type="transmembrane region" description="Helical" evidence="1">
    <location>
        <begin position="170"/>
        <end position="193"/>
    </location>
</feature>
<feature type="chain" id="PRO_5046281276" evidence="2">
    <location>
        <begin position="34"/>
        <end position="461"/>
    </location>
</feature>
<feature type="signal peptide" evidence="2">
    <location>
        <begin position="1"/>
        <end position="33"/>
    </location>
</feature>
<dbReference type="Proteomes" id="UP001596066">
    <property type="component" value="Unassembled WGS sequence"/>
</dbReference>
<organism evidence="3 4">
    <name type="scientific">Kitasatospora cinereorecta</name>
    <dbReference type="NCBI Taxonomy" id="285560"/>
    <lineage>
        <taxon>Bacteria</taxon>
        <taxon>Bacillati</taxon>
        <taxon>Actinomycetota</taxon>
        <taxon>Actinomycetes</taxon>
        <taxon>Kitasatosporales</taxon>
        <taxon>Streptomycetaceae</taxon>
        <taxon>Kitasatospora</taxon>
    </lineage>
</organism>
<evidence type="ECO:0000256" key="1">
    <source>
        <dbReference type="SAM" id="Phobius"/>
    </source>
</evidence>
<accession>A0ABW0VQ60</accession>
<dbReference type="EMBL" id="JBHSOC010000097">
    <property type="protein sequence ID" value="MFC5646330.1"/>
    <property type="molecule type" value="Genomic_DNA"/>
</dbReference>
<gene>
    <name evidence="3" type="ORF">ACFPZF_33915</name>
</gene>
<comment type="caution">
    <text evidence="3">The sequence shown here is derived from an EMBL/GenBank/DDBJ whole genome shotgun (WGS) entry which is preliminary data.</text>
</comment>
<proteinExistence type="predicted"/>
<keyword evidence="1 3" id="KW-0812">Transmembrane</keyword>